<keyword evidence="2 5" id="KW-0560">Oxidoreductase</keyword>
<organism evidence="7 8">
    <name type="scientific">Rhodopseudomonas palustris</name>
    <dbReference type="NCBI Taxonomy" id="1076"/>
    <lineage>
        <taxon>Bacteria</taxon>
        <taxon>Pseudomonadati</taxon>
        <taxon>Pseudomonadota</taxon>
        <taxon>Alphaproteobacteria</taxon>
        <taxon>Hyphomicrobiales</taxon>
        <taxon>Nitrobacteraceae</taxon>
        <taxon>Rhodopseudomonas</taxon>
    </lineage>
</organism>
<comment type="caution">
    <text evidence="7">The sequence shown here is derived from an EMBL/GenBank/DDBJ whole genome shotgun (WGS) entry which is preliminary data.</text>
</comment>
<evidence type="ECO:0000256" key="4">
    <source>
        <dbReference type="PROSITE-ProRule" id="PRU10007"/>
    </source>
</evidence>
<feature type="active site" evidence="4">
    <location>
        <position position="268"/>
    </location>
</feature>
<dbReference type="FunFam" id="3.40.605.10:FF:000007">
    <property type="entry name" value="NAD/NADP-dependent betaine aldehyde dehydrogenase"/>
    <property type="match status" value="1"/>
</dbReference>
<keyword evidence="3" id="KW-0558">Oxidation</keyword>
<protein>
    <submittedName>
        <fullName evidence="7">Aldehyde dehydrogenase</fullName>
    </submittedName>
</protein>
<evidence type="ECO:0000313" key="8">
    <source>
        <dbReference type="Proteomes" id="UP000248134"/>
    </source>
</evidence>
<dbReference type="Gene3D" id="3.40.309.10">
    <property type="entry name" value="Aldehyde Dehydrogenase, Chain A, domain 2"/>
    <property type="match status" value="1"/>
</dbReference>
<evidence type="ECO:0000256" key="1">
    <source>
        <dbReference type="ARBA" id="ARBA00009986"/>
    </source>
</evidence>
<dbReference type="AlphaFoldDB" id="A0A323UEU3"/>
<dbReference type="PROSITE" id="PS00687">
    <property type="entry name" value="ALDEHYDE_DEHYDR_GLU"/>
    <property type="match status" value="1"/>
</dbReference>
<feature type="domain" description="Aldehyde dehydrogenase" evidence="6">
    <location>
        <begin position="40"/>
        <end position="498"/>
    </location>
</feature>
<dbReference type="InterPro" id="IPR016163">
    <property type="entry name" value="Ald_DH_C"/>
</dbReference>
<dbReference type="InterPro" id="IPR016162">
    <property type="entry name" value="Ald_DH_N"/>
</dbReference>
<reference evidence="7 8" key="1">
    <citation type="submission" date="2018-06" db="EMBL/GenBank/DDBJ databases">
        <title>Draft Whole-Genome Sequence of the purple photosynthetic bacterium Rhodospeudomonas palustris XCP.</title>
        <authorList>
            <person name="Rayyan A."/>
            <person name="Meyer T.E."/>
            <person name="Kyndt J.A."/>
        </authorList>
    </citation>
    <scope>NUCLEOTIDE SEQUENCE [LARGE SCALE GENOMIC DNA]</scope>
    <source>
        <strain evidence="7 8">XCP</strain>
    </source>
</reference>
<evidence type="ECO:0000256" key="3">
    <source>
        <dbReference type="ARBA" id="ARBA00023097"/>
    </source>
</evidence>
<sequence length="503" mass="52901">MINIATRIDPAIAPAVSEVISQLQARHLIGNALVPSVGGATLDVVDPATGQVIGKAPAATGDDVARAVAAASAAFPAWAATPARQRGKLIAAAAGAIAEQSDVIATVLALETGKAIRTECRGEVATAIDIITMYAGLASELKGETLPFDPQILTYTSREPLGVVAAILPWNVPLVLMMLKIAPALVAGNTVVVKASEEAPYATIEMARLMAKLLPDGVLNVICGTGRDCGAALVEHPAVAKVTFTGSQAVGELIYQMAAKKIIPVSLELGGKSPMIVYPDADMARVVAGAIAGMRFTRQGQSCTAASRIYVHAKLIDAFVAALREAVNKLKIGDPLDEATDIGTVISQRQKAKVESYIDLGARTAGAKVDRCGELPGAAHLKDGLFLQPTIITGVPEDSPLMREEIFGPVVCVQPWDDEDDVIARANDSEFGLAATVWTNDLRSALRTVQRLDAGYVQVNQNLTIQPNLSYGGFRKSGLGKEASLEAMLEHFTKKKTVVIDMR</sequence>
<comment type="similarity">
    <text evidence="1 5">Belongs to the aldehyde dehydrogenase family.</text>
</comment>
<name>A0A323UEU3_RHOPL</name>
<dbReference type="Proteomes" id="UP000248134">
    <property type="component" value="Unassembled WGS sequence"/>
</dbReference>
<evidence type="ECO:0000313" key="7">
    <source>
        <dbReference type="EMBL" id="PZA10717.1"/>
    </source>
</evidence>
<dbReference type="PROSITE" id="PS00070">
    <property type="entry name" value="ALDEHYDE_DEHYDR_CYS"/>
    <property type="match status" value="1"/>
</dbReference>
<evidence type="ECO:0000256" key="2">
    <source>
        <dbReference type="ARBA" id="ARBA00023002"/>
    </source>
</evidence>
<proteinExistence type="inferred from homology"/>
<dbReference type="InterPro" id="IPR016161">
    <property type="entry name" value="Ald_DH/histidinol_DH"/>
</dbReference>
<dbReference type="EMBL" id="QKQS01000023">
    <property type="protein sequence ID" value="PZA10717.1"/>
    <property type="molecule type" value="Genomic_DNA"/>
</dbReference>
<dbReference type="Gene3D" id="3.40.605.10">
    <property type="entry name" value="Aldehyde Dehydrogenase, Chain A, domain 1"/>
    <property type="match status" value="1"/>
</dbReference>
<dbReference type="InterPro" id="IPR015590">
    <property type="entry name" value="Aldehyde_DH_dom"/>
</dbReference>
<dbReference type="InterPro" id="IPR029510">
    <property type="entry name" value="Ald_DH_CS_GLU"/>
</dbReference>
<dbReference type="GO" id="GO:0016620">
    <property type="term" value="F:oxidoreductase activity, acting on the aldehyde or oxo group of donors, NAD or NADP as acceptor"/>
    <property type="evidence" value="ECO:0007669"/>
    <property type="project" value="InterPro"/>
</dbReference>
<dbReference type="InterPro" id="IPR016160">
    <property type="entry name" value="Ald_DH_CS_CYS"/>
</dbReference>
<dbReference type="CDD" id="cd07108">
    <property type="entry name" value="ALDH_MGR_2402"/>
    <property type="match status" value="1"/>
</dbReference>
<gene>
    <name evidence="7" type="ORF">DNX69_15315</name>
</gene>
<dbReference type="SUPFAM" id="SSF53720">
    <property type="entry name" value="ALDH-like"/>
    <property type="match status" value="1"/>
</dbReference>
<evidence type="ECO:0000259" key="6">
    <source>
        <dbReference type="Pfam" id="PF00171"/>
    </source>
</evidence>
<dbReference type="OrthoDB" id="9772584at2"/>
<dbReference type="FunFam" id="3.40.309.10:FF:000012">
    <property type="entry name" value="Betaine aldehyde dehydrogenase"/>
    <property type="match status" value="1"/>
</dbReference>
<dbReference type="RefSeq" id="WP_110786813.1">
    <property type="nucleotide sequence ID" value="NZ_QKQS01000023.1"/>
</dbReference>
<dbReference type="PANTHER" id="PTHR11699">
    <property type="entry name" value="ALDEHYDE DEHYDROGENASE-RELATED"/>
    <property type="match status" value="1"/>
</dbReference>
<evidence type="ECO:0000256" key="5">
    <source>
        <dbReference type="RuleBase" id="RU003345"/>
    </source>
</evidence>
<dbReference type="Pfam" id="PF00171">
    <property type="entry name" value="Aldedh"/>
    <property type="match status" value="1"/>
</dbReference>
<accession>A0A323UEU3</accession>